<dbReference type="SUPFAM" id="SSF46785">
    <property type="entry name" value="Winged helix' DNA-binding domain"/>
    <property type="match status" value="1"/>
</dbReference>
<feature type="coiled-coil region" evidence="6">
    <location>
        <begin position="79"/>
        <end position="140"/>
    </location>
</feature>
<comment type="function">
    <text evidence="5">Required for proper homologous chromosome pairing and efficient cross-over and intragenic recombination during meiosis.</text>
</comment>
<evidence type="ECO:0000256" key="2">
    <source>
        <dbReference type="ARBA" id="ARBA00005981"/>
    </source>
</evidence>
<dbReference type="Proteomes" id="UP000316079">
    <property type="component" value="Unassembled WGS sequence"/>
</dbReference>
<evidence type="ECO:0000256" key="4">
    <source>
        <dbReference type="ARBA" id="ARBA00023242"/>
    </source>
</evidence>
<evidence type="ECO:0000259" key="7">
    <source>
        <dbReference type="Pfam" id="PF03962"/>
    </source>
</evidence>
<keyword evidence="4 5" id="KW-0539">Nucleus</keyword>
<name>A0A553N5J7_9TELE</name>
<evidence type="ECO:0000313" key="9">
    <source>
        <dbReference type="Proteomes" id="UP000316079"/>
    </source>
</evidence>
<comment type="subcellular location">
    <subcellularLocation>
        <location evidence="1 5">Nucleus</location>
    </subcellularLocation>
</comment>
<evidence type="ECO:0000256" key="3">
    <source>
        <dbReference type="ARBA" id="ARBA00023054"/>
    </source>
</evidence>
<dbReference type="PIRSF" id="PIRSF026991">
    <property type="entry name" value="Mnd1"/>
    <property type="match status" value="1"/>
</dbReference>
<protein>
    <recommendedName>
        <fullName evidence="5">Meiotic nuclear division protein 1 homolog</fullName>
    </recommendedName>
</protein>
<dbReference type="OrthoDB" id="273345at2759"/>
<dbReference type="Pfam" id="PF03962">
    <property type="entry name" value="Mnd1"/>
    <property type="match status" value="1"/>
</dbReference>
<organism evidence="8 9">
    <name type="scientific">Danionella cerebrum</name>
    <dbReference type="NCBI Taxonomy" id="2873325"/>
    <lineage>
        <taxon>Eukaryota</taxon>
        <taxon>Metazoa</taxon>
        <taxon>Chordata</taxon>
        <taxon>Craniata</taxon>
        <taxon>Vertebrata</taxon>
        <taxon>Euteleostomi</taxon>
        <taxon>Actinopterygii</taxon>
        <taxon>Neopterygii</taxon>
        <taxon>Teleostei</taxon>
        <taxon>Ostariophysi</taxon>
        <taxon>Cypriniformes</taxon>
        <taxon>Danionidae</taxon>
        <taxon>Danioninae</taxon>
        <taxon>Danionella</taxon>
    </lineage>
</organism>
<comment type="similarity">
    <text evidence="2 5">Belongs to the MND1 family.</text>
</comment>
<keyword evidence="9" id="KW-1185">Reference proteome</keyword>
<evidence type="ECO:0000256" key="5">
    <source>
        <dbReference type="PIRNR" id="PIRNR026991"/>
    </source>
</evidence>
<accession>A0A553N5J7</accession>
<evidence type="ECO:0000256" key="6">
    <source>
        <dbReference type="SAM" id="Coils"/>
    </source>
</evidence>
<gene>
    <name evidence="8" type="ORF">DNTS_026266</name>
</gene>
<evidence type="ECO:0000313" key="8">
    <source>
        <dbReference type="EMBL" id="TRY60695.1"/>
    </source>
</evidence>
<feature type="domain" description="Mnd1 HTH" evidence="7">
    <location>
        <begin position="16"/>
        <end position="75"/>
    </location>
</feature>
<reference evidence="8 9" key="1">
    <citation type="journal article" date="2019" name="Sci. Data">
        <title>Hybrid genome assembly and annotation of Danionella translucida.</title>
        <authorList>
            <person name="Kadobianskyi M."/>
            <person name="Schulze L."/>
            <person name="Schuelke M."/>
            <person name="Judkewitz B."/>
        </authorList>
    </citation>
    <scope>NUCLEOTIDE SEQUENCE [LARGE SCALE GENOMIC DNA]</scope>
    <source>
        <strain evidence="8 9">Bolton</strain>
    </source>
</reference>
<dbReference type="EMBL" id="SRMA01027030">
    <property type="protein sequence ID" value="TRY60695.1"/>
    <property type="molecule type" value="Genomic_DNA"/>
</dbReference>
<dbReference type="GO" id="GO:0005634">
    <property type="term" value="C:nucleus"/>
    <property type="evidence" value="ECO:0007669"/>
    <property type="project" value="UniProtKB-SubCell"/>
</dbReference>
<evidence type="ECO:0000256" key="1">
    <source>
        <dbReference type="ARBA" id="ARBA00004123"/>
    </source>
</evidence>
<sequence length="160" mass="18644">MSKKKGLSLDEKRSRMMEIFFETKDVFQLKDIEKIAPKSKGITPMSVKEVLQSLVDDNMVDTERVGTSNYYWAFPSKALHARKRRLEELEKQLEEGSHRKKTLQKAIDKATIGREVSDEREHLLKELGALKSDCSQLKLELEKHKECDPGVVEEMREYFQ</sequence>
<dbReference type="GO" id="GO:0007131">
    <property type="term" value="P:reciprocal meiotic recombination"/>
    <property type="evidence" value="ECO:0007669"/>
    <property type="project" value="InterPro"/>
</dbReference>
<dbReference type="InterPro" id="IPR005647">
    <property type="entry name" value="Mnd1"/>
</dbReference>
<dbReference type="InterPro" id="IPR040453">
    <property type="entry name" value="Mnd1_HTH"/>
</dbReference>
<proteinExistence type="inferred from homology"/>
<comment type="caution">
    <text evidence="8">The sequence shown here is derived from an EMBL/GenBank/DDBJ whole genome shotgun (WGS) entry which is preliminary data.</text>
</comment>
<dbReference type="InterPro" id="IPR036390">
    <property type="entry name" value="WH_DNA-bd_sf"/>
</dbReference>
<dbReference type="AlphaFoldDB" id="A0A553N5J7"/>
<dbReference type="GO" id="GO:0003690">
    <property type="term" value="F:double-stranded DNA binding"/>
    <property type="evidence" value="ECO:0007669"/>
    <property type="project" value="InterPro"/>
</dbReference>
<dbReference type="STRING" id="623744.A0A553N5J7"/>
<keyword evidence="3 6" id="KW-0175">Coiled coil</keyword>